<dbReference type="OrthoDB" id="3884841at2"/>
<dbReference type="InterPro" id="IPR011990">
    <property type="entry name" value="TPR-like_helical_dom_sf"/>
</dbReference>
<dbReference type="Pfam" id="PF13374">
    <property type="entry name" value="TPR_10"/>
    <property type="match status" value="3"/>
</dbReference>
<dbReference type="InterPro" id="IPR027417">
    <property type="entry name" value="P-loop_NTPase"/>
</dbReference>
<comment type="caution">
    <text evidence="3">The sequence shown here is derived from an EMBL/GenBank/DDBJ whole genome shotgun (WGS) entry which is preliminary data.</text>
</comment>
<evidence type="ECO:0000313" key="4">
    <source>
        <dbReference type="Proteomes" id="UP000297948"/>
    </source>
</evidence>
<feature type="domain" description="Nephrocystin 3-like N-terminal" evidence="2">
    <location>
        <begin position="285"/>
        <end position="415"/>
    </location>
</feature>
<proteinExistence type="predicted"/>
<evidence type="ECO:0000256" key="1">
    <source>
        <dbReference type="ARBA" id="ARBA00022737"/>
    </source>
</evidence>
<accession>A0A4Z0HGJ4</accession>
<dbReference type="PANTHER" id="PTHR46082">
    <property type="entry name" value="ATP/GTP-BINDING PROTEIN-RELATED"/>
    <property type="match status" value="1"/>
</dbReference>
<dbReference type="Gene3D" id="1.25.40.10">
    <property type="entry name" value="Tetratricopeptide repeat domain"/>
    <property type="match status" value="2"/>
</dbReference>
<dbReference type="AlphaFoldDB" id="A0A4Z0HGJ4"/>
<keyword evidence="1" id="KW-0677">Repeat</keyword>
<evidence type="ECO:0000259" key="2">
    <source>
        <dbReference type="Pfam" id="PF24883"/>
    </source>
</evidence>
<organism evidence="3 4">
    <name type="scientific">Streptomyces palmae</name>
    <dbReference type="NCBI Taxonomy" id="1701085"/>
    <lineage>
        <taxon>Bacteria</taxon>
        <taxon>Bacillati</taxon>
        <taxon>Actinomycetota</taxon>
        <taxon>Actinomycetes</taxon>
        <taxon>Kitasatosporales</taxon>
        <taxon>Streptomycetaceae</taxon>
        <taxon>Streptomyces</taxon>
    </lineage>
</organism>
<gene>
    <name evidence="3" type="ORF">E4099_06610</name>
</gene>
<name>A0A4Z0HGJ4_9ACTN</name>
<keyword evidence="4" id="KW-1185">Reference proteome</keyword>
<dbReference type="Proteomes" id="UP000297948">
    <property type="component" value="Unassembled WGS sequence"/>
</dbReference>
<dbReference type="RefSeq" id="WP_135338000.1">
    <property type="nucleotide sequence ID" value="NZ_JBHLTX010000013.1"/>
</dbReference>
<dbReference type="Pfam" id="PF13424">
    <property type="entry name" value="TPR_12"/>
    <property type="match status" value="1"/>
</dbReference>
<protein>
    <submittedName>
        <fullName evidence="3">Tetratricopeptide repeat protein</fullName>
    </submittedName>
</protein>
<dbReference type="Pfam" id="PF24883">
    <property type="entry name" value="NPHP3_N"/>
    <property type="match status" value="1"/>
</dbReference>
<dbReference type="SUPFAM" id="SSF48452">
    <property type="entry name" value="TPR-like"/>
    <property type="match status" value="2"/>
</dbReference>
<sequence length="1046" mass="114928">MTAERRTLVIASHWDIREAKEEDRLVRLEPYAHELAELLLDPKRGAYAPAHGDGLLLNPRAVSEVTEAVEEAFREAQAARASLLLGFLGHGFHPEGGDFLFPISSTPAAPGPETAFDLPGEVGRMARRYGGVPELTLVVDGCFSGHALLAAAEDWLRSAMQTGRTVEVLTSSNDRVSYDLQFSRVLTRLVRHGDIRLEPFLETKAVRLRVQTLLRRQIPQAVSFDGGTGSRQAPSEAWIARNVAHDHKLSVLAGSPDQPVLVAALRHFQPPAELARIARLVRLNRLVAVVGAMGTGKTTIATALARPELLPEDEADTAATVCAVVRLSDAAWTSGTAVQQLARQLRRYLPGFDTARTAYRARVPQAQRTLLPSTVAEVAGPLGLMAAREPVRVVVDGLDQVKDPASRAALFTELAALRDAAPEWFGVVTTVQEWVALPEDWHQLPVPVPDDRNVRAYLRARRVPEDAQQVILARQDGNWQLTKVLAHFGPSEASEVGEGLADAYDKTLVPLRNQASAHGAAAWLDPVLLVVAAAGPGMTLPRPLLARAAGELGGPADEEAVGLVLRLLDGLIVRSPDPSGTELLGVYHPSLVEYVAEERDLVEGHRALCGTLETMAPMEQHTPDDPLHRYAEQAEPEHLWQVALAAPDEHAAAALFERLLASLELRAAPEATVNRARWASWAERLGERLGADAPATLRARARTAYWTSKSGAYGRARELYRELLPDQLRVLDADDPELLETRSRIAYATGETGDFAEAVALHREVLADQERLLGPDDPRTLDTRHHIAYWTGRGGAPEEGLRLHEELLPDLERVLSPTDVAVLEERHYIAYWHGMLGRYEQALELHAELLRDRIAAFGEEHEQVVFSRMNICKFLGESGRRQEALDGYGELLPLVTRVRGAYHPNTFLVRLNTARFTWELGDAAGALPLHEEVLRDQREMLGDTHPAVMITRYNIALLKAELGDPATALAELDVLLEQRLARYANPEHPEVITTRFGRARILARLGKVESAVALLREVLAARARVLGEEHPDTRKARKELDGLLGG</sequence>
<dbReference type="InterPro" id="IPR056884">
    <property type="entry name" value="NPHP3-like_N"/>
</dbReference>
<dbReference type="EMBL" id="SRID01000037">
    <property type="protein sequence ID" value="TGB15560.1"/>
    <property type="molecule type" value="Genomic_DNA"/>
</dbReference>
<dbReference type="PANTHER" id="PTHR46082:SF6">
    <property type="entry name" value="AAA+ ATPASE DOMAIN-CONTAINING PROTEIN-RELATED"/>
    <property type="match status" value="1"/>
</dbReference>
<evidence type="ECO:0000313" key="3">
    <source>
        <dbReference type="EMBL" id="TGB15560.1"/>
    </source>
</evidence>
<reference evidence="3 4" key="1">
    <citation type="submission" date="2019-03" db="EMBL/GenBank/DDBJ databases">
        <authorList>
            <person name="Gonzalez-Pimentel J.L."/>
        </authorList>
    </citation>
    <scope>NUCLEOTIDE SEQUENCE [LARGE SCALE GENOMIC DNA]</scope>
    <source>
        <strain evidence="3 4">JCM 31289</strain>
    </source>
</reference>
<dbReference type="SUPFAM" id="SSF52540">
    <property type="entry name" value="P-loop containing nucleoside triphosphate hydrolases"/>
    <property type="match status" value="1"/>
</dbReference>
<dbReference type="InterPro" id="IPR053137">
    <property type="entry name" value="NLR-like"/>
</dbReference>